<name>A0ABQ5EPF0_9ASTR</name>
<keyword evidence="2" id="KW-1185">Reference proteome</keyword>
<evidence type="ECO:0000313" key="2">
    <source>
        <dbReference type="Proteomes" id="UP001151760"/>
    </source>
</evidence>
<dbReference type="EMBL" id="BQNB010016530">
    <property type="protein sequence ID" value="GJT52810.1"/>
    <property type="molecule type" value="Genomic_DNA"/>
</dbReference>
<reference evidence="1" key="2">
    <citation type="submission" date="2022-01" db="EMBL/GenBank/DDBJ databases">
        <authorList>
            <person name="Yamashiro T."/>
            <person name="Shiraishi A."/>
            <person name="Satake H."/>
            <person name="Nakayama K."/>
        </authorList>
    </citation>
    <scope>NUCLEOTIDE SEQUENCE</scope>
</reference>
<organism evidence="1 2">
    <name type="scientific">Tanacetum coccineum</name>
    <dbReference type="NCBI Taxonomy" id="301880"/>
    <lineage>
        <taxon>Eukaryota</taxon>
        <taxon>Viridiplantae</taxon>
        <taxon>Streptophyta</taxon>
        <taxon>Embryophyta</taxon>
        <taxon>Tracheophyta</taxon>
        <taxon>Spermatophyta</taxon>
        <taxon>Magnoliopsida</taxon>
        <taxon>eudicotyledons</taxon>
        <taxon>Gunneridae</taxon>
        <taxon>Pentapetalae</taxon>
        <taxon>asterids</taxon>
        <taxon>campanulids</taxon>
        <taxon>Asterales</taxon>
        <taxon>Asteraceae</taxon>
        <taxon>Asteroideae</taxon>
        <taxon>Anthemideae</taxon>
        <taxon>Anthemidinae</taxon>
        <taxon>Tanacetum</taxon>
    </lineage>
</organism>
<reference evidence="1" key="1">
    <citation type="journal article" date="2022" name="Int. J. Mol. Sci.">
        <title>Draft Genome of Tanacetum Coccineum: Genomic Comparison of Closely Related Tanacetum-Family Plants.</title>
        <authorList>
            <person name="Yamashiro T."/>
            <person name="Shiraishi A."/>
            <person name="Nakayama K."/>
            <person name="Satake H."/>
        </authorList>
    </citation>
    <scope>NUCLEOTIDE SEQUENCE</scope>
</reference>
<protein>
    <submittedName>
        <fullName evidence="1">Uncharacterized protein</fullName>
    </submittedName>
</protein>
<proteinExistence type="predicted"/>
<gene>
    <name evidence="1" type="ORF">Tco_0978967</name>
</gene>
<evidence type="ECO:0000313" key="1">
    <source>
        <dbReference type="EMBL" id="GJT52810.1"/>
    </source>
</evidence>
<dbReference type="Proteomes" id="UP001151760">
    <property type="component" value="Unassembled WGS sequence"/>
</dbReference>
<comment type="caution">
    <text evidence="1">The sequence shown here is derived from an EMBL/GenBank/DDBJ whole genome shotgun (WGS) entry which is preliminary data.</text>
</comment>
<sequence length="203" mass="22524">MDLSAAETSFESVIASIDVMVTQNTDTTAGVMYFVFPARLFAAVHPIGTKALWIGKKREADNSKKLAIQPVIDHNMFDQMSKPVGQYSNSPNRIASNHASPRVGGNASPLGTLRKYTIRSISVTTKTPLIGSPGNAGGVDEDEEIYKKVSVTASLTINELKHYEIWSLELWKWCKRKWSYLNEDMGTTRVVTVVLGLKRNYAR</sequence>
<accession>A0ABQ5EPF0</accession>